<dbReference type="GO" id="GO:0016705">
    <property type="term" value="F:oxidoreductase activity, acting on paired donors, with incorporation or reduction of molecular oxygen"/>
    <property type="evidence" value="ECO:0007669"/>
    <property type="project" value="InterPro"/>
</dbReference>
<organism evidence="10 11">
    <name type="scientific">Galerina marginata (strain CBS 339.88)</name>
    <dbReference type="NCBI Taxonomy" id="685588"/>
    <lineage>
        <taxon>Eukaryota</taxon>
        <taxon>Fungi</taxon>
        <taxon>Dikarya</taxon>
        <taxon>Basidiomycota</taxon>
        <taxon>Agaricomycotina</taxon>
        <taxon>Agaricomycetes</taxon>
        <taxon>Agaricomycetidae</taxon>
        <taxon>Agaricales</taxon>
        <taxon>Agaricineae</taxon>
        <taxon>Strophariaceae</taxon>
        <taxon>Galerina</taxon>
    </lineage>
</organism>
<dbReference type="InterPro" id="IPR017972">
    <property type="entry name" value="Cyt_P450_CS"/>
</dbReference>
<keyword evidence="5 9" id="KW-0560">Oxidoreductase</keyword>
<dbReference type="PANTHER" id="PTHR24287:SF1">
    <property type="entry name" value="P450, PUTATIVE (EUROFUNG)-RELATED"/>
    <property type="match status" value="1"/>
</dbReference>
<sequence>MGLPPGADYLLRLFPRLAIPSGIAYVSLKLLQQRQGLEIPQWLIIVIAVLARPALFIFGLFYSRWKDERAAAAHGAVIPPRVQQSPSSIMADLIDGIRSGYPANFFWRWSNAYGNVYRIEFLGTSFLYTAEPDHVKAILATEFDSFEKGSVFYKQMYSLLGTGVFNSDGAMWKFHRAITRPFFTRERISDFEIYDRNCDLSLKEAKKRLSEGYPIDFQDLVARFTLDSAAEFLFGGNVGSLSAGIPYPPPDAAKNPPSFYNHPSTAFVDAFMQGLVLSALRTAWGPEWGLAEFTKDRVAPLRKVMDKFTEPLMKAALDHREKELAGEIKITDNEETLLAHLVKQTQDPTILKDELINLLVAGRDTTMALLSFSLYMLAEHPDIETRLRQEVFEKVGTTDSPNHDQMRDMKFMRAFLNEVLRLYPPVPVDARTASNPVVLFVKNSPEKPIYVAKNTDCFYAVINMHRRTDLWGPDALEFDPDRFLDERLHKYLTPNPFIFCPFNAGPRICLGQQFAYHEATFFLVRLLQQFTGFTLDKSVNIPPPAEWASSGDFRAREKVYPLSHLTMYIKGGLWVRMKELKSSDM</sequence>
<dbReference type="InterPro" id="IPR002401">
    <property type="entry name" value="Cyt_P450_E_grp-I"/>
</dbReference>
<dbReference type="PROSITE" id="PS00086">
    <property type="entry name" value="CYTOCHROME_P450"/>
    <property type="match status" value="1"/>
</dbReference>
<keyword evidence="11" id="KW-1185">Reference proteome</keyword>
<dbReference type="EMBL" id="KL142423">
    <property type="protein sequence ID" value="KDR66459.1"/>
    <property type="molecule type" value="Genomic_DNA"/>
</dbReference>
<keyword evidence="3 8" id="KW-0349">Heme</keyword>
<evidence type="ECO:0000313" key="10">
    <source>
        <dbReference type="EMBL" id="KDR66459.1"/>
    </source>
</evidence>
<dbReference type="PRINTS" id="PR00385">
    <property type="entry name" value="P450"/>
</dbReference>
<evidence type="ECO:0000313" key="11">
    <source>
        <dbReference type="Proteomes" id="UP000027222"/>
    </source>
</evidence>
<dbReference type="GO" id="GO:0004497">
    <property type="term" value="F:monooxygenase activity"/>
    <property type="evidence" value="ECO:0007669"/>
    <property type="project" value="UniProtKB-KW"/>
</dbReference>
<evidence type="ECO:0000256" key="4">
    <source>
        <dbReference type="ARBA" id="ARBA00022723"/>
    </source>
</evidence>
<dbReference type="OrthoDB" id="1470350at2759"/>
<evidence type="ECO:0000256" key="6">
    <source>
        <dbReference type="ARBA" id="ARBA00023004"/>
    </source>
</evidence>
<protein>
    <recommendedName>
        <fullName evidence="12">Cytochrome P450</fullName>
    </recommendedName>
</protein>
<evidence type="ECO:0000256" key="9">
    <source>
        <dbReference type="RuleBase" id="RU000461"/>
    </source>
</evidence>
<dbReference type="Proteomes" id="UP000027222">
    <property type="component" value="Unassembled WGS sequence"/>
</dbReference>
<dbReference type="InterPro" id="IPR047146">
    <property type="entry name" value="Cyt_P450_E_CYP52_fungi"/>
</dbReference>
<evidence type="ECO:0000256" key="8">
    <source>
        <dbReference type="PIRSR" id="PIRSR602401-1"/>
    </source>
</evidence>
<dbReference type="HOGENOM" id="CLU_001570_27_0_1"/>
<gene>
    <name evidence="10" type="ORF">GALMADRAFT_259238</name>
</gene>
<comment type="similarity">
    <text evidence="2 9">Belongs to the cytochrome P450 family.</text>
</comment>
<evidence type="ECO:0008006" key="12">
    <source>
        <dbReference type="Google" id="ProtNLM"/>
    </source>
</evidence>
<keyword evidence="4 8" id="KW-0479">Metal-binding</keyword>
<dbReference type="PRINTS" id="PR00463">
    <property type="entry name" value="EP450I"/>
</dbReference>
<dbReference type="GO" id="GO:0005506">
    <property type="term" value="F:iron ion binding"/>
    <property type="evidence" value="ECO:0007669"/>
    <property type="project" value="InterPro"/>
</dbReference>
<reference evidence="11" key="1">
    <citation type="journal article" date="2014" name="Proc. Natl. Acad. Sci. U.S.A.">
        <title>Extensive sampling of basidiomycete genomes demonstrates inadequacy of the white-rot/brown-rot paradigm for wood decay fungi.</title>
        <authorList>
            <person name="Riley R."/>
            <person name="Salamov A.A."/>
            <person name="Brown D.W."/>
            <person name="Nagy L.G."/>
            <person name="Floudas D."/>
            <person name="Held B.W."/>
            <person name="Levasseur A."/>
            <person name="Lombard V."/>
            <person name="Morin E."/>
            <person name="Otillar R."/>
            <person name="Lindquist E.A."/>
            <person name="Sun H."/>
            <person name="LaButti K.M."/>
            <person name="Schmutz J."/>
            <person name="Jabbour D."/>
            <person name="Luo H."/>
            <person name="Baker S.E."/>
            <person name="Pisabarro A.G."/>
            <person name="Walton J.D."/>
            <person name="Blanchette R.A."/>
            <person name="Henrissat B."/>
            <person name="Martin F."/>
            <person name="Cullen D."/>
            <person name="Hibbett D.S."/>
            <person name="Grigoriev I.V."/>
        </authorList>
    </citation>
    <scope>NUCLEOTIDE SEQUENCE [LARGE SCALE GENOMIC DNA]</scope>
    <source>
        <strain evidence="11">CBS 339.88</strain>
    </source>
</reference>
<name>A0A067SFH5_GALM3</name>
<evidence type="ECO:0000256" key="3">
    <source>
        <dbReference type="ARBA" id="ARBA00022617"/>
    </source>
</evidence>
<dbReference type="InterPro" id="IPR001128">
    <property type="entry name" value="Cyt_P450"/>
</dbReference>
<proteinExistence type="inferred from homology"/>
<comment type="cofactor">
    <cofactor evidence="1 8">
        <name>heme</name>
        <dbReference type="ChEBI" id="CHEBI:30413"/>
    </cofactor>
</comment>
<dbReference type="Pfam" id="PF00067">
    <property type="entry name" value="p450"/>
    <property type="match status" value="1"/>
</dbReference>
<dbReference type="SUPFAM" id="SSF48264">
    <property type="entry name" value="Cytochrome P450"/>
    <property type="match status" value="1"/>
</dbReference>
<evidence type="ECO:0000256" key="7">
    <source>
        <dbReference type="ARBA" id="ARBA00023033"/>
    </source>
</evidence>
<dbReference type="AlphaFoldDB" id="A0A067SFH5"/>
<feature type="binding site" description="axial binding residue" evidence="8">
    <location>
        <position position="509"/>
    </location>
    <ligand>
        <name>heme</name>
        <dbReference type="ChEBI" id="CHEBI:30413"/>
    </ligand>
    <ligandPart>
        <name>Fe</name>
        <dbReference type="ChEBI" id="CHEBI:18248"/>
    </ligandPart>
</feature>
<dbReference type="CDD" id="cd11063">
    <property type="entry name" value="CYP52"/>
    <property type="match status" value="1"/>
</dbReference>
<keyword evidence="6 8" id="KW-0408">Iron</keyword>
<accession>A0A067SFH5</accession>
<evidence type="ECO:0000256" key="2">
    <source>
        <dbReference type="ARBA" id="ARBA00010617"/>
    </source>
</evidence>
<dbReference type="GO" id="GO:0020037">
    <property type="term" value="F:heme binding"/>
    <property type="evidence" value="ECO:0007669"/>
    <property type="project" value="InterPro"/>
</dbReference>
<dbReference type="STRING" id="685588.A0A067SFH5"/>
<evidence type="ECO:0000256" key="1">
    <source>
        <dbReference type="ARBA" id="ARBA00001971"/>
    </source>
</evidence>
<dbReference type="PANTHER" id="PTHR24287">
    <property type="entry name" value="P450, PUTATIVE (EUROFUNG)-RELATED"/>
    <property type="match status" value="1"/>
</dbReference>
<keyword evidence="7 9" id="KW-0503">Monooxygenase</keyword>
<dbReference type="Gene3D" id="1.10.630.10">
    <property type="entry name" value="Cytochrome P450"/>
    <property type="match status" value="1"/>
</dbReference>
<evidence type="ECO:0000256" key="5">
    <source>
        <dbReference type="ARBA" id="ARBA00023002"/>
    </source>
</evidence>
<dbReference type="InterPro" id="IPR036396">
    <property type="entry name" value="Cyt_P450_sf"/>
</dbReference>